<proteinExistence type="predicted"/>
<protein>
    <submittedName>
        <fullName evidence="1">Uncharacterized protein</fullName>
    </submittedName>
</protein>
<evidence type="ECO:0000313" key="1">
    <source>
        <dbReference type="EMBL" id="QOW60890.1"/>
    </source>
</evidence>
<dbReference type="EMBL" id="CP061839">
    <property type="protein sequence ID" value="QOW60890.1"/>
    <property type="molecule type" value="Genomic_DNA"/>
</dbReference>
<name>A0A7S7AW40_9SPIR</name>
<evidence type="ECO:0000313" key="2">
    <source>
        <dbReference type="Proteomes" id="UP000593915"/>
    </source>
</evidence>
<sequence>MVASSFDDNLIPQTIKDAAFYGIPKFIASDNAEDLASSALQIAKAFDRKDFFDCTEQCNPQVEKKLIESFMKNIQLLAQKTWVEKTDEEFKEETIYRINILCEKFLAASTKSVYKEMFTEYFSILHDVILLLFGSMVKTGDFLKYALRIDPDFGFFWYYVDNISKINNVSEEKARCSVLLAMFFLANF</sequence>
<dbReference type="RefSeq" id="WP_024467079.1">
    <property type="nucleotide sequence ID" value="NZ_CP061839.1"/>
</dbReference>
<organism evidence="1 2">
    <name type="scientific">Treponema pedis</name>
    <dbReference type="NCBI Taxonomy" id="409322"/>
    <lineage>
        <taxon>Bacteria</taxon>
        <taxon>Pseudomonadati</taxon>
        <taxon>Spirochaetota</taxon>
        <taxon>Spirochaetia</taxon>
        <taxon>Spirochaetales</taxon>
        <taxon>Treponemataceae</taxon>
        <taxon>Treponema</taxon>
    </lineage>
</organism>
<dbReference type="Proteomes" id="UP000593915">
    <property type="component" value="Chromosome"/>
</dbReference>
<dbReference type="AlphaFoldDB" id="A0A7S7AW40"/>
<accession>A0A7S7AW40</accession>
<gene>
    <name evidence="1" type="ORF">IFE08_00190</name>
</gene>
<reference evidence="1 2" key="1">
    <citation type="submission" date="2020-09" db="EMBL/GenBank/DDBJ databases">
        <title>Characterization of Treponema spp. from bovine digital dermatitis in Korea.</title>
        <authorList>
            <person name="Espiritu H.M."/>
            <person name="Cho Y.I."/>
            <person name="Mamuad L."/>
        </authorList>
    </citation>
    <scope>NUCLEOTIDE SEQUENCE [LARGE SCALE GENOMIC DNA]</scope>
    <source>
        <strain evidence="1 2">KS1</strain>
    </source>
</reference>